<dbReference type="InterPro" id="IPR004792">
    <property type="entry name" value="BaiN-like"/>
</dbReference>
<feature type="domain" description="RsdA/BaiN/AoA(So)-like Rossmann fold-like" evidence="4">
    <location>
        <begin position="3"/>
        <end position="399"/>
    </location>
</feature>
<evidence type="ECO:0000256" key="3">
    <source>
        <dbReference type="ARBA" id="ARBA00022827"/>
    </source>
</evidence>
<protein>
    <submittedName>
        <fullName evidence="6">NAD(P)/FAD-dependent oxidoreductase</fullName>
    </submittedName>
</protein>
<dbReference type="SUPFAM" id="SSF160996">
    <property type="entry name" value="HI0933 insert domain-like"/>
    <property type="match status" value="1"/>
</dbReference>
<dbReference type="RefSeq" id="WP_252665102.1">
    <property type="nucleotide sequence ID" value="NZ_CP098611.1"/>
</dbReference>
<evidence type="ECO:0000256" key="2">
    <source>
        <dbReference type="ARBA" id="ARBA00022630"/>
    </source>
</evidence>
<evidence type="ECO:0000256" key="1">
    <source>
        <dbReference type="ARBA" id="ARBA00001974"/>
    </source>
</evidence>
<dbReference type="InterPro" id="IPR036188">
    <property type="entry name" value="FAD/NAD-bd_sf"/>
</dbReference>
<dbReference type="PANTHER" id="PTHR42887">
    <property type="entry name" value="OS12G0638800 PROTEIN"/>
    <property type="match status" value="1"/>
</dbReference>
<dbReference type="PRINTS" id="PR00368">
    <property type="entry name" value="FADPNR"/>
</dbReference>
<name>A0ABY5AUL7_9CYAN</name>
<reference evidence="6" key="1">
    <citation type="submission" date="2022-06" db="EMBL/GenBank/DDBJ databases">
        <title>Genome sequence of Phormidium yuhuli AB48 isolated from an industrial photobioreactor environment.</title>
        <authorList>
            <person name="Qiu Y."/>
            <person name="Noonan A.J.C."/>
            <person name="Dofher K."/>
            <person name="Koch M."/>
            <person name="Kieft B."/>
            <person name="Lin X."/>
            <person name="Ziels R.M."/>
            <person name="Hallam S.J."/>
        </authorList>
    </citation>
    <scope>NUCLEOTIDE SEQUENCE</scope>
    <source>
        <strain evidence="6">AB48</strain>
    </source>
</reference>
<dbReference type="Pfam" id="PF03486">
    <property type="entry name" value="HI0933_like"/>
    <property type="match status" value="1"/>
</dbReference>
<dbReference type="PRINTS" id="PR00411">
    <property type="entry name" value="PNDRDTASEI"/>
</dbReference>
<dbReference type="Gene3D" id="3.50.50.60">
    <property type="entry name" value="FAD/NAD(P)-binding domain"/>
    <property type="match status" value="1"/>
</dbReference>
<keyword evidence="7" id="KW-1185">Reference proteome</keyword>
<evidence type="ECO:0000259" key="4">
    <source>
        <dbReference type="Pfam" id="PF03486"/>
    </source>
</evidence>
<dbReference type="Gene3D" id="1.10.8.260">
    <property type="entry name" value="HI0933 insert domain-like"/>
    <property type="match status" value="1"/>
</dbReference>
<accession>A0ABY5AUL7</accession>
<evidence type="ECO:0000313" key="6">
    <source>
        <dbReference type="EMBL" id="USR92927.1"/>
    </source>
</evidence>
<dbReference type="Proteomes" id="UP001056708">
    <property type="component" value="Chromosome"/>
</dbReference>
<comment type="cofactor">
    <cofactor evidence="1">
        <name>FAD</name>
        <dbReference type="ChEBI" id="CHEBI:57692"/>
    </cofactor>
</comment>
<dbReference type="Pfam" id="PF22780">
    <property type="entry name" value="HI0933_like_1st"/>
    <property type="match status" value="1"/>
</dbReference>
<sequence length="404" mass="45022">MANILVIGGGAAGFFGAITAAQHNPNLRITLLEASRHPLHKVRISGGGRCNVTHACFDPKHLVQHYPRGNKALRGPFTRFQPRDTINWFAQQGVSLKTEADGRMFPTTDDSDTIAQCLLTTAQRAGIKLETQTPVQTIQRHNQGFRISLRNGETRDCDRLLLATGSHPSGYRFAQTLGHSIIPPVPSLFTFTIRDPHLTQLAGISVPHVQVSLPQHNLKQEGPLLITHWGLSGPAVLKLSAWGARPLHDGHYRTPLRLNWLPQHTPETLKPIYQHQKANHPRKTLGSFSPIPLSRRLWTYHLQATDIDPQTRWAEVSKKALNRLTQHLLQSHYLIDGKGIFKDEFVTCGGINLKEINFKTLESRLCPNLYLAGELLDIDGITGGFNFQNAWTTSWLAGQSLAQP</sequence>
<proteinExistence type="predicted"/>
<dbReference type="Gene3D" id="2.40.30.10">
    <property type="entry name" value="Translation factors"/>
    <property type="match status" value="1"/>
</dbReference>
<dbReference type="InterPro" id="IPR057661">
    <property type="entry name" value="RsdA/BaiN/AoA(So)_Rossmann"/>
</dbReference>
<dbReference type="PANTHER" id="PTHR42887:SF2">
    <property type="entry name" value="OS12G0638800 PROTEIN"/>
    <property type="match status" value="1"/>
</dbReference>
<evidence type="ECO:0000313" key="7">
    <source>
        <dbReference type="Proteomes" id="UP001056708"/>
    </source>
</evidence>
<dbReference type="InterPro" id="IPR055178">
    <property type="entry name" value="RsdA/BaiN/AoA(So)-like_dom"/>
</dbReference>
<dbReference type="EMBL" id="CP098611">
    <property type="protein sequence ID" value="USR92927.1"/>
    <property type="molecule type" value="Genomic_DNA"/>
</dbReference>
<dbReference type="NCBIfam" id="TIGR00275">
    <property type="entry name" value="aminoacetone oxidase family FAD-binding enzyme"/>
    <property type="match status" value="1"/>
</dbReference>
<dbReference type="InterPro" id="IPR023166">
    <property type="entry name" value="BaiN-like_dom_sf"/>
</dbReference>
<gene>
    <name evidence="6" type="ORF">NEA10_09505</name>
</gene>
<keyword evidence="2" id="KW-0285">Flavoprotein</keyword>
<feature type="domain" description="RsdA/BaiN/AoA(So)-like insert" evidence="5">
    <location>
        <begin position="185"/>
        <end position="346"/>
    </location>
</feature>
<keyword evidence="3" id="KW-0274">FAD</keyword>
<organism evidence="6 7">
    <name type="scientific">Phormidium yuhuli AB48</name>
    <dbReference type="NCBI Taxonomy" id="2940671"/>
    <lineage>
        <taxon>Bacteria</taxon>
        <taxon>Bacillati</taxon>
        <taxon>Cyanobacteriota</taxon>
        <taxon>Cyanophyceae</taxon>
        <taxon>Oscillatoriophycideae</taxon>
        <taxon>Oscillatoriales</taxon>
        <taxon>Oscillatoriaceae</taxon>
        <taxon>Phormidium</taxon>
        <taxon>Phormidium yuhuli</taxon>
    </lineage>
</organism>
<dbReference type="SUPFAM" id="SSF51905">
    <property type="entry name" value="FAD/NAD(P)-binding domain"/>
    <property type="match status" value="1"/>
</dbReference>
<evidence type="ECO:0000259" key="5">
    <source>
        <dbReference type="Pfam" id="PF22780"/>
    </source>
</evidence>